<dbReference type="GO" id="GO:0016592">
    <property type="term" value="C:mediator complex"/>
    <property type="evidence" value="ECO:0007669"/>
    <property type="project" value="InterPro"/>
</dbReference>
<dbReference type="InterPro" id="IPR038089">
    <property type="entry name" value="Med31_sf"/>
</dbReference>
<keyword evidence="6 7" id="KW-0539">Nucleus</keyword>
<comment type="caution">
    <text evidence="10">The sequence shown here is derived from an EMBL/GenBank/DDBJ whole genome shotgun (WGS) entry which is preliminary data.</text>
</comment>
<dbReference type="InterPro" id="IPR008831">
    <property type="entry name" value="Mediator_Med31"/>
</dbReference>
<keyword evidence="11" id="KW-1185">Reference proteome</keyword>
<dbReference type="AlphaFoldDB" id="A0A3M7SKD8"/>
<dbReference type="Pfam" id="PF05669">
    <property type="entry name" value="Med31"/>
    <property type="match status" value="1"/>
</dbReference>
<dbReference type="Proteomes" id="UP000276133">
    <property type="component" value="Unassembled WGS sequence"/>
</dbReference>
<evidence type="ECO:0000256" key="3">
    <source>
        <dbReference type="ARBA" id="ARBA00023015"/>
    </source>
</evidence>
<evidence type="ECO:0000256" key="4">
    <source>
        <dbReference type="ARBA" id="ARBA00023159"/>
    </source>
</evidence>
<dbReference type="STRING" id="10195.A0A3M7SKD8"/>
<keyword evidence="4 7" id="KW-0010">Activator</keyword>
<evidence type="ECO:0000256" key="1">
    <source>
        <dbReference type="ARBA" id="ARBA00004123"/>
    </source>
</evidence>
<dbReference type="PANTHER" id="PTHR13186">
    <property type="entry name" value="MEDIATOR OF RNA POLYMERASE II TRANSCRIPTION SUBUNIT 31"/>
    <property type="match status" value="1"/>
</dbReference>
<evidence type="ECO:0000313" key="10">
    <source>
        <dbReference type="EMBL" id="RNA35978.1"/>
    </source>
</evidence>
<gene>
    <name evidence="10" type="ORF">BpHYR1_003465</name>
</gene>
<dbReference type="GO" id="GO:0003712">
    <property type="term" value="F:transcription coregulator activity"/>
    <property type="evidence" value="ECO:0007669"/>
    <property type="project" value="InterPro"/>
</dbReference>
<dbReference type="EMBL" id="REGN01001264">
    <property type="protein sequence ID" value="RNA35978.1"/>
    <property type="molecule type" value="Genomic_DNA"/>
</dbReference>
<evidence type="ECO:0000256" key="8">
    <source>
        <dbReference type="SAM" id="Coils"/>
    </source>
</evidence>
<proteinExistence type="inferred from homology"/>
<evidence type="ECO:0000256" key="7">
    <source>
        <dbReference type="RuleBase" id="RU364129"/>
    </source>
</evidence>
<feature type="coiled-coil region" evidence="8">
    <location>
        <begin position="57"/>
        <end position="88"/>
    </location>
</feature>
<evidence type="ECO:0000256" key="9">
    <source>
        <dbReference type="SAM" id="MobiDB-lite"/>
    </source>
</evidence>
<dbReference type="GO" id="GO:0006355">
    <property type="term" value="P:regulation of DNA-templated transcription"/>
    <property type="evidence" value="ECO:0007669"/>
    <property type="project" value="InterPro"/>
</dbReference>
<keyword evidence="8" id="KW-0175">Coiled coil</keyword>
<comment type="subcellular location">
    <subcellularLocation>
        <location evidence="1 7">Nucleus</location>
    </subcellularLocation>
</comment>
<comment type="function">
    <text evidence="7">Component of the Mediator complex, a coactivator involved in the regulated transcription of nearly all RNA polymerase II-dependent genes. Mediator functions as a bridge to convey information from gene-specific regulatory proteins to the basal RNA polymerase II transcription machinery. Mediator is recruited to promoters by direct interactions with regulatory proteins and serves as a scaffold for the assembly of a functional preinitiation complex with RNA polymerase II and the general transcription factors.</text>
</comment>
<feature type="region of interest" description="Disordered" evidence="9">
    <location>
        <begin position="198"/>
        <end position="228"/>
    </location>
</feature>
<reference evidence="10 11" key="1">
    <citation type="journal article" date="2018" name="Sci. Rep.">
        <title>Genomic signatures of local adaptation to the degree of environmental predictability in rotifers.</title>
        <authorList>
            <person name="Franch-Gras L."/>
            <person name="Hahn C."/>
            <person name="Garcia-Roger E.M."/>
            <person name="Carmona M.J."/>
            <person name="Serra M."/>
            <person name="Gomez A."/>
        </authorList>
    </citation>
    <scope>NUCLEOTIDE SEQUENCE [LARGE SCALE GENOMIC DNA]</scope>
    <source>
        <strain evidence="10">HYR1</strain>
    </source>
</reference>
<protein>
    <recommendedName>
        <fullName evidence="7">Mediator of RNA polymerase II transcription subunit 31</fullName>
    </recommendedName>
</protein>
<keyword evidence="5 7" id="KW-0804">Transcription</keyword>
<evidence type="ECO:0000256" key="2">
    <source>
        <dbReference type="ARBA" id="ARBA00006378"/>
    </source>
</evidence>
<evidence type="ECO:0000313" key="11">
    <source>
        <dbReference type="Proteomes" id="UP000276133"/>
    </source>
</evidence>
<evidence type="ECO:0000256" key="5">
    <source>
        <dbReference type="ARBA" id="ARBA00023163"/>
    </source>
</evidence>
<dbReference type="OrthoDB" id="10257739at2759"/>
<name>A0A3M7SKD8_BRAPC</name>
<comment type="similarity">
    <text evidence="2 7">Belongs to the Mediator complex subunit 31 family.</text>
</comment>
<comment type="subunit">
    <text evidence="7">Component of the Mediator complex.</text>
</comment>
<dbReference type="Gene3D" id="1.10.10.1340">
    <property type="entry name" value="Mediator of RNA polymerase II, submodule Med31 (Soh1)"/>
    <property type="match status" value="1"/>
</dbReference>
<evidence type="ECO:0000256" key="6">
    <source>
        <dbReference type="ARBA" id="ARBA00023242"/>
    </source>
</evidence>
<sequence length="228" mass="27272">MLVNSPYNNSYAQYNHAYQSHDQFGAANAYQHQNYELNFDNTDYYSQQYMLKQQQQHHQQQQQVSERERELQKERELKERELNEKQQRRRFLVELEFVQCLANPNYLHFLAKQGMFDNDSFKNYLKYLLYWKKPEYVQFIRYPECLFFLELIQHDELQQMIKDKNCVHFICEQQMLHWKYNQESFIKTVKAMVSEASGAEGEQSSAEASGLKSKASGSMVGAPLKQKS</sequence>
<keyword evidence="3 7" id="KW-0805">Transcription regulation</keyword>
<accession>A0A3M7SKD8</accession>
<feature type="compositionally biased region" description="Low complexity" evidence="9">
    <location>
        <begin position="198"/>
        <end position="210"/>
    </location>
</feature>
<organism evidence="10 11">
    <name type="scientific">Brachionus plicatilis</name>
    <name type="common">Marine rotifer</name>
    <name type="synonym">Brachionus muelleri</name>
    <dbReference type="NCBI Taxonomy" id="10195"/>
    <lineage>
        <taxon>Eukaryota</taxon>
        <taxon>Metazoa</taxon>
        <taxon>Spiralia</taxon>
        <taxon>Gnathifera</taxon>
        <taxon>Rotifera</taxon>
        <taxon>Eurotatoria</taxon>
        <taxon>Monogononta</taxon>
        <taxon>Pseudotrocha</taxon>
        <taxon>Ploima</taxon>
        <taxon>Brachionidae</taxon>
        <taxon>Brachionus</taxon>
    </lineage>
</organism>